<gene>
    <name evidence="1" type="ORF">KMZ68_05635</name>
</gene>
<protein>
    <submittedName>
        <fullName evidence="1">Uncharacterized protein</fullName>
    </submittedName>
</protein>
<reference evidence="1" key="1">
    <citation type="submission" date="2021-06" db="EMBL/GenBank/DDBJ databases">
        <title>Bradyrhizobium sp. S2-11-2 Genome sequencing.</title>
        <authorList>
            <person name="Jin L."/>
        </authorList>
    </citation>
    <scope>NUCLEOTIDE SEQUENCE</scope>
    <source>
        <strain evidence="1">S2-11-2</strain>
    </source>
</reference>
<name>A0A975NQ75_9BRAD</name>
<evidence type="ECO:0000313" key="1">
    <source>
        <dbReference type="EMBL" id="QWG19338.1"/>
    </source>
</evidence>
<sequence>MSDKRPKKDAVEVSSQPIQDELGAIKDRLSAIETIQSISNAPVVKQYVQEHLKTKDAQRIMKECEEPKTKSHLQTKFDYKSKQALDHHLKPLRDADLIREKVEADGTIVFEWSNLFRRLPKSTIKSILGDTK</sequence>
<proteinExistence type="predicted"/>
<dbReference type="Proteomes" id="UP000680805">
    <property type="component" value="Chromosome"/>
</dbReference>
<organism evidence="1 2">
    <name type="scientific">Bradyrhizobium sediminis</name>
    <dbReference type="NCBI Taxonomy" id="2840469"/>
    <lineage>
        <taxon>Bacteria</taxon>
        <taxon>Pseudomonadati</taxon>
        <taxon>Pseudomonadota</taxon>
        <taxon>Alphaproteobacteria</taxon>
        <taxon>Hyphomicrobiales</taxon>
        <taxon>Nitrobacteraceae</taxon>
        <taxon>Bradyrhizobium</taxon>
    </lineage>
</organism>
<dbReference type="RefSeq" id="WP_215614866.1">
    <property type="nucleotide sequence ID" value="NZ_CP076135.1"/>
</dbReference>
<accession>A0A975NQ75</accession>
<dbReference type="AlphaFoldDB" id="A0A975NQ75"/>
<dbReference type="KEGG" id="bsei:KMZ68_05635"/>
<dbReference type="EMBL" id="CP076135">
    <property type="protein sequence ID" value="QWG19338.1"/>
    <property type="molecule type" value="Genomic_DNA"/>
</dbReference>
<evidence type="ECO:0000313" key="2">
    <source>
        <dbReference type="Proteomes" id="UP000680805"/>
    </source>
</evidence>